<name>A0A010TEF9_PSEFL</name>
<organism evidence="1 2">
    <name type="scientific">Pseudomonas fluorescens HK44</name>
    <dbReference type="NCBI Taxonomy" id="1042209"/>
    <lineage>
        <taxon>Bacteria</taxon>
        <taxon>Pseudomonadati</taxon>
        <taxon>Pseudomonadota</taxon>
        <taxon>Gammaproteobacteria</taxon>
        <taxon>Pseudomonadales</taxon>
        <taxon>Pseudomonadaceae</taxon>
        <taxon>Pseudomonas</taxon>
    </lineage>
</organism>
<dbReference type="PATRIC" id="fig|1042209.11.peg.1266"/>
<comment type="caution">
    <text evidence="1">The sequence shown here is derived from an EMBL/GenBank/DDBJ whole genome shotgun (WGS) entry which is preliminary data.</text>
</comment>
<dbReference type="AlphaFoldDB" id="A0A010TEF9"/>
<protein>
    <submittedName>
        <fullName evidence="1">Uncharacterized protein</fullName>
    </submittedName>
</protein>
<proteinExistence type="predicted"/>
<accession>A0A010TEF9</accession>
<dbReference type="HOGENOM" id="CLU_114951_0_0_6"/>
<dbReference type="Proteomes" id="UP000022611">
    <property type="component" value="Unassembled WGS sequence"/>
</dbReference>
<gene>
    <name evidence="1" type="ORF">HK44_023595</name>
</gene>
<reference evidence="1 2" key="1">
    <citation type="journal article" date="2011" name="J. Bacteriol.">
        <title>Draft genome sequence of the polycyclic aromatic hydrocarbon-degrading, genetically engineered bioluminescent bioreporter Pseudomonas fluorescens HK44.</title>
        <authorList>
            <person name="Chauhan A."/>
            <person name="Layton A.C."/>
            <person name="Williams D.E."/>
            <person name="Smartt A.E."/>
            <person name="Ripp S."/>
            <person name="Karpinets T.V."/>
            <person name="Brown S.D."/>
            <person name="Sayler G.S."/>
        </authorList>
    </citation>
    <scope>NUCLEOTIDE SEQUENCE [LARGE SCALE GENOMIC DNA]</scope>
    <source>
        <strain evidence="1 2">HK44</strain>
    </source>
</reference>
<dbReference type="EMBL" id="AFOY02000005">
    <property type="protein sequence ID" value="EXF95597.1"/>
    <property type="molecule type" value="Genomic_DNA"/>
</dbReference>
<dbReference type="OrthoDB" id="7020961at2"/>
<dbReference type="RefSeq" id="WP_019693679.1">
    <property type="nucleotide sequence ID" value="NZ_AFOY02000005.1"/>
</dbReference>
<evidence type="ECO:0000313" key="1">
    <source>
        <dbReference type="EMBL" id="EXF95597.1"/>
    </source>
</evidence>
<evidence type="ECO:0000313" key="2">
    <source>
        <dbReference type="Proteomes" id="UP000022611"/>
    </source>
</evidence>
<sequence>MSTSLVIALVDIARKPSASMSTSLITTRRICRIFGKRLDSIRVERRAMRRKASKLSQYLPFTASAIAEIEQAAADHRSTEWNDLRTVLAGFGRSLVLDTEGLAKGLGFDRLCDLLAINSVERETARKDGLANLADLVFAYALEESAARRGQEWNDAPLFNACQIATANFIRECPEHLLPDPFAPGAPFGPKLPPDLRLVGK</sequence>